<dbReference type="InterPro" id="IPR001656">
    <property type="entry name" value="PsdUridine_synth_TruD"/>
</dbReference>
<dbReference type="GO" id="GO:0005634">
    <property type="term" value="C:nucleus"/>
    <property type="evidence" value="ECO:0007669"/>
    <property type="project" value="TreeGrafter"/>
</dbReference>
<dbReference type="GO" id="GO:0001522">
    <property type="term" value="P:pseudouridine synthesis"/>
    <property type="evidence" value="ECO:0007669"/>
    <property type="project" value="InterPro"/>
</dbReference>
<dbReference type="AlphaFoldDB" id="A0A8R1W3K6"/>
<dbReference type="GO" id="GO:0009982">
    <property type="term" value="F:pseudouridine synthase activity"/>
    <property type="evidence" value="ECO:0007669"/>
    <property type="project" value="InterPro"/>
</dbReference>
<proteinExistence type="inferred from homology"/>
<dbReference type="PROSITE" id="PS50984">
    <property type="entry name" value="TRUD"/>
    <property type="match status" value="1"/>
</dbReference>
<feature type="compositionally biased region" description="Polar residues" evidence="5">
    <location>
        <begin position="618"/>
        <end position="629"/>
    </location>
</feature>
<dbReference type="EnsemblMetazoa" id="XM_001952502.5">
    <property type="protein sequence ID" value="XP_001952537.1"/>
    <property type="gene ID" value="LOC100164960"/>
</dbReference>
<dbReference type="GO" id="GO:0008033">
    <property type="term" value="P:tRNA processing"/>
    <property type="evidence" value="ECO:0007669"/>
    <property type="project" value="UniProtKB-KW"/>
</dbReference>
<evidence type="ECO:0000256" key="5">
    <source>
        <dbReference type="SAM" id="MobiDB-lite"/>
    </source>
</evidence>
<comment type="catalytic activity">
    <reaction evidence="4">
        <text>a uridine in tRNA = a pseudouridine in tRNA</text>
        <dbReference type="Rhea" id="RHEA:54572"/>
        <dbReference type="Rhea" id="RHEA-COMP:13339"/>
        <dbReference type="Rhea" id="RHEA-COMP:13934"/>
        <dbReference type="ChEBI" id="CHEBI:65314"/>
        <dbReference type="ChEBI" id="CHEBI:65315"/>
    </reaction>
</comment>
<accession>A0A8R1W3K6</accession>
<feature type="region of interest" description="Disordered" evidence="5">
    <location>
        <begin position="618"/>
        <end position="655"/>
    </location>
</feature>
<protein>
    <recommendedName>
        <fullName evidence="6">TRUD domain-containing protein</fullName>
    </recommendedName>
</protein>
<dbReference type="RefSeq" id="XP_001952537.1">
    <property type="nucleotide sequence ID" value="XM_001952502.4"/>
</dbReference>
<dbReference type="SUPFAM" id="SSF55120">
    <property type="entry name" value="Pseudouridine synthase"/>
    <property type="match status" value="1"/>
</dbReference>
<dbReference type="GO" id="GO:0003723">
    <property type="term" value="F:RNA binding"/>
    <property type="evidence" value="ECO:0007669"/>
    <property type="project" value="InterPro"/>
</dbReference>
<keyword evidence="2" id="KW-0819">tRNA processing</keyword>
<dbReference type="Pfam" id="PF01142">
    <property type="entry name" value="TruD"/>
    <property type="match status" value="1"/>
</dbReference>
<sequence>MSTTVDKELDRSIKAINEANDDSFQKISRPVKTVLYEGLQEKDVGITEFTTSVPGISGILKHRLSDFQVNEIALDGTVVRLSSRTVPEKEAEDTTLKDVVDETGLCEKYSKDIEELVELHSTKSIEINVDGLTKEQRKSIHNFLKFKYGAKVSTNTKKDDQDKQFIVIRLSTLVKNERQTWPKSRPEYLHFALHKCNMDTTNVVSILSKQLRVKVNTIKHAGTKDKRGNTTQMLSVRKLNANNVAKLNIRNIWTGNYIYKDSTLKLGDLKGNRFRIVLRNIKGNDEEVSNAIEMLKIHGFINYYGLQRFGSSVVSPTYVVGKSLACGNCEEAIEHILKPRPLESAFENDTDRARSVWWKTRDPKLALKQLSKKNYTVEAKIIRSLAFNGPKAYVNAFQIIPRNLVLLYLHSYQSLMWNKIVSQRIQKFGLKPIVGDLVFKDNELKEVPVEVIDGEENKEDEEEEEEEEIDVNNVKFPEVETISEENLSKYTIFDVVYPLPGCDVCYPDNEIGKWYIDLLAKDGLTSEKLSKKNKLFSLKGTYRCIVSKAEDLVWATINHNDLNDDLLLSDIEVLENKQPFISVLDGSFKSLSIEFSLRPSNYATMVVRQITKQDTSSHTQASLCKISNNNKRDTPSTEEEENSSKKIRLDVPMED</sequence>
<organism evidence="7 8">
    <name type="scientific">Acyrthosiphon pisum</name>
    <name type="common">Pea aphid</name>
    <dbReference type="NCBI Taxonomy" id="7029"/>
    <lineage>
        <taxon>Eukaryota</taxon>
        <taxon>Metazoa</taxon>
        <taxon>Ecdysozoa</taxon>
        <taxon>Arthropoda</taxon>
        <taxon>Hexapoda</taxon>
        <taxon>Insecta</taxon>
        <taxon>Pterygota</taxon>
        <taxon>Neoptera</taxon>
        <taxon>Paraneoptera</taxon>
        <taxon>Hemiptera</taxon>
        <taxon>Sternorrhyncha</taxon>
        <taxon>Aphidomorpha</taxon>
        <taxon>Aphidoidea</taxon>
        <taxon>Aphididae</taxon>
        <taxon>Macrosiphini</taxon>
        <taxon>Acyrthosiphon</taxon>
    </lineage>
</organism>
<feature type="domain" description="TRUD" evidence="6">
    <location>
        <begin position="299"/>
        <end position="548"/>
    </location>
</feature>
<evidence type="ECO:0000256" key="4">
    <source>
        <dbReference type="ARBA" id="ARBA00036943"/>
    </source>
</evidence>
<dbReference type="PANTHER" id="PTHR13326">
    <property type="entry name" value="TRNA PSEUDOURIDINE SYNTHASE D"/>
    <property type="match status" value="1"/>
</dbReference>
<evidence type="ECO:0000313" key="7">
    <source>
        <dbReference type="EnsemblMetazoa" id="XP_001952537.1"/>
    </source>
</evidence>
<dbReference type="Proteomes" id="UP000007819">
    <property type="component" value="Chromosome A1"/>
</dbReference>
<keyword evidence="3" id="KW-0413">Isomerase</keyword>
<dbReference type="OrthoDB" id="447290at2759"/>
<dbReference type="PIRSF" id="PIRSF037016">
    <property type="entry name" value="Pseudouridin_synth_euk_prd"/>
    <property type="match status" value="1"/>
</dbReference>
<dbReference type="Gene3D" id="3.30.2350.20">
    <property type="entry name" value="TruD, catalytic domain"/>
    <property type="match status" value="2"/>
</dbReference>
<reference evidence="8" key="1">
    <citation type="submission" date="2010-06" db="EMBL/GenBank/DDBJ databases">
        <authorList>
            <person name="Jiang H."/>
            <person name="Abraham K."/>
            <person name="Ali S."/>
            <person name="Alsbrooks S.L."/>
            <person name="Anim B.N."/>
            <person name="Anosike U.S."/>
            <person name="Attaway T."/>
            <person name="Bandaranaike D.P."/>
            <person name="Battles P.K."/>
            <person name="Bell S.N."/>
            <person name="Bell A.V."/>
            <person name="Beltran B."/>
            <person name="Bickham C."/>
            <person name="Bustamante Y."/>
            <person name="Caleb T."/>
            <person name="Canada A."/>
            <person name="Cardenas V."/>
            <person name="Carter K."/>
            <person name="Chacko J."/>
            <person name="Chandrabose M.N."/>
            <person name="Chavez D."/>
            <person name="Chavez A."/>
            <person name="Chen L."/>
            <person name="Chu H.-S."/>
            <person name="Claassen K.J."/>
            <person name="Cockrell R."/>
            <person name="Collins M."/>
            <person name="Cooper J.A."/>
            <person name="Cree A."/>
            <person name="Curry S.M."/>
            <person name="Da Y."/>
            <person name="Dao M.D."/>
            <person name="Das B."/>
            <person name="Davila M.-L."/>
            <person name="Davy-Carroll L."/>
            <person name="Denson S."/>
            <person name="Dinh H."/>
            <person name="Ebong V.E."/>
            <person name="Edwards J.R."/>
            <person name="Egan A."/>
            <person name="El-Daye J."/>
            <person name="Escobedo L."/>
            <person name="Fernandez S."/>
            <person name="Fernando P.R."/>
            <person name="Flagg N."/>
            <person name="Forbes L.D."/>
            <person name="Fowler R.G."/>
            <person name="Fu Q."/>
            <person name="Gabisi R.A."/>
            <person name="Ganer J."/>
            <person name="Garbino Pronczuk A."/>
            <person name="Garcia R.M."/>
            <person name="Garner T."/>
            <person name="Garrett T.E."/>
            <person name="Gonzalez D.A."/>
            <person name="Hamid H."/>
            <person name="Hawkins E.S."/>
            <person name="Hirani K."/>
            <person name="Hogues M.E."/>
            <person name="Hollins B."/>
            <person name="Hsiao C.-H."/>
            <person name="Jabil R."/>
            <person name="James M.L."/>
            <person name="Jhangiani S.N."/>
            <person name="Johnson B."/>
            <person name="Johnson Q."/>
            <person name="Joshi V."/>
            <person name="Kalu J.B."/>
            <person name="Kam C."/>
            <person name="Kashfia A."/>
            <person name="Keebler J."/>
            <person name="Kisamo H."/>
            <person name="Kovar C.L."/>
            <person name="Lago L.A."/>
            <person name="Lai C.-Y."/>
            <person name="Laidlaw J."/>
            <person name="Lara F."/>
            <person name="Le T.-K."/>
            <person name="Lee S.L."/>
            <person name="Legall F.H."/>
            <person name="Lemon S.J."/>
            <person name="Lewis L.R."/>
            <person name="Li B."/>
            <person name="Liu Y."/>
            <person name="Liu Y.-S."/>
            <person name="Lopez J."/>
            <person name="Lozado R.J."/>
            <person name="Lu J."/>
            <person name="Madu R.C."/>
            <person name="Maheshwari M."/>
            <person name="Maheshwari R."/>
            <person name="Malloy K."/>
            <person name="Martinez E."/>
            <person name="Mathew T."/>
            <person name="Mercado I.C."/>
            <person name="Mercado C."/>
            <person name="Meyer B."/>
            <person name="Montgomery K."/>
            <person name="Morgan M.B."/>
            <person name="Munidasa M."/>
            <person name="Nazareth L.V."/>
            <person name="Nelson J."/>
            <person name="Ng B.M."/>
            <person name="Nguyen N.B."/>
            <person name="Nguyen P.Q."/>
            <person name="Nguyen T."/>
            <person name="Obregon M."/>
            <person name="Okwuonu G.O."/>
            <person name="Onwere C.G."/>
            <person name="Orozco G."/>
            <person name="Parra A."/>
            <person name="Patel S."/>
            <person name="Patil S."/>
            <person name="Perez A."/>
            <person name="Perez Y."/>
            <person name="Pham C."/>
            <person name="Primus E.L."/>
            <person name="Pu L.-L."/>
            <person name="Puazo M."/>
            <person name="Qin X."/>
            <person name="Quiroz J.B."/>
            <person name="Reese J."/>
            <person name="Richards S."/>
            <person name="Rives C.M."/>
            <person name="Robberts R."/>
            <person name="Ruiz S.J."/>
            <person name="Ruiz M.J."/>
            <person name="Santibanez J."/>
            <person name="Schneider B.W."/>
            <person name="Sisson I."/>
            <person name="Smith M."/>
            <person name="Sodergren E."/>
            <person name="Song X.-Z."/>
            <person name="Song B.B."/>
            <person name="Summersgill H."/>
            <person name="Thelus R."/>
            <person name="Thornton R.D."/>
            <person name="Trejos Z.Y."/>
            <person name="Usmani K."/>
            <person name="Vattathil S."/>
            <person name="Villasana D."/>
            <person name="Walker D.L."/>
            <person name="Wang S."/>
            <person name="Wang K."/>
            <person name="White C.S."/>
            <person name="Williams A.C."/>
            <person name="Williamson J."/>
            <person name="Wilson K."/>
            <person name="Woghiren I.O."/>
            <person name="Woodworth J.R."/>
            <person name="Worley K.C."/>
            <person name="Wright R.A."/>
            <person name="Wu W."/>
            <person name="Young L."/>
            <person name="Zhang L."/>
            <person name="Zhang J."/>
            <person name="Zhu Y."/>
            <person name="Muzny D.M."/>
            <person name="Weinstock G."/>
            <person name="Gibbs R.A."/>
        </authorList>
    </citation>
    <scope>NUCLEOTIDE SEQUENCE [LARGE SCALE GENOMIC DNA]</scope>
    <source>
        <strain evidence="8">LSR1</strain>
    </source>
</reference>
<dbReference type="KEGG" id="api:100164960"/>
<dbReference type="InterPro" id="IPR020103">
    <property type="entry name" value="PsdUridine_synth_cat_dom_sf"/>
</dbReference>
<evidence type="ECO:0000256" key="2">
    <source>
        <dbReference type="ARBA" id="ARBA00022694"/>
    </source>
</evidence>
<dbReference type="OMA" id="WINYFGH"/>
<keyword evidence="8" id="KW-1185">Reference proteome</keyword>
<evidence type="ECO:0000256" key="3">
    <source>
        <dbReference type="ARBA" id="ARBA00023235"/>
    </source>
</evidence>
<feature type="compositionally biased region" description="Basic and acidic residues" evidence="5">
    <location>
        <begin position="642"/>
        <end position="655"/>
    </location>
</feature>
<name>A0A8R1W3K6_ACYPI</name>
<dbReference type="CTD" id="54517"/>
<comment type="similarity">
    <text evidence="1">Belongs to the pseudouridine synthase TruD family.</text>
</comment>
<dbReference type="CDD" id="cd02576">
    <property type="entry name" value="PseudoU_synth_ScPUS7"/>
    <property type="match status" value="1"/>
</dbReference>
<evidence type="ECO:0000313" key="8">
    <source>
        <dbReference type="Proteomes" id="UP000007819"/>
    </source>
</evidence>
<evidence type="ECO:0000259" key="6">
    <source>
        <dbReference type="PROSITE" id="PS50984"/>
    </source>
</evidence>
<dbReference type="NCBIfam" id="TIGR00094">
    <property type="entry name" value="tRNA_TruD_broad"/>
    <property type="match status" value="1"/>
</dbReference>
<dbReference type="InterPro" id="IPR042214">
    <property type="entry name" value="TruD_catalytic"/>
</dbReference>
<dbReference type="InterPro" id="IPR011760">
    <property type="entry name" value="PsdUridine_synth_TruD_insert"/>
</dbReference>
<dbReference type="GeneID" id="100164960"/>
<reference evidence="7" key="2">
    <citation type="submission" date="2022-06" db="UniProtKB">
        <authorList>
            <consortium name="EnsemblMetazoa"/>
        </authorList>
    </citation>
    <scope>IDENTIFICATION</scope>
</reference>
<evidence type="ECO:0000256" key="1">
    <source>
        <dbReference type="ARBA" id="ARBA00007953"/>
    </source>
</evidence>
<dbReference type="PANTHER" id="PTHR13326:SF31">
    <property type="entry name" value="PSEUDOURIDYLATE SYNTHASE 7 HOMOLOG"/>
    <property type="match status" value="1"/>
</dbReference>